<dbReference type="Proteomes" id="UP000503820">
    <property type="component" value="Unassembled WGS sequence"/>
</dbReference>
<keyword evidence="1" id="KW-0812">Transmembrane</keyword>
<evidence type="ECO:0000313" key="3">
    <source>
        <dbReference type="EMBL" id="GFM37318.1"/>
    </source>
</evidence>
<dbReference type="AlphaFoldDB" id="A0A7J0BUH6"/>
<keyword evidence="1" id="KW-0472">Membrane</keyword>
<dbReference type="GO" id="GO:0006508">
    <property type="term" value="P:proteolysis"/>
    <property type="evidence" value="ECO:0007669"/>
    <property type="project" value="UniProtKB-KW"/>
</dbReference>
<keyword evidence="4" id="KW-1185">Reference proteome</keyword>
<dbReference type="EMBL" id="BLVP01000008">
    <property type="protein sequence ID" value="GFM37318.1"/>
    <property type="molecule type" value="Genomic_DNA"/>
</dbReference>
<keyword evidence="3" id="KW-0378">Hydrolase</keyword>
<dbReference type="GO" id="GO:0004175">
    <property type="term" value="F:endopeptidase activity"/>
    <property type="evidence" value="ECO:0007669"/>
    <property type="project" value="UniProtKB-ARBA"/>
</dbReference>
<dbReference type="InterPro" id="IPR014346">
    <property type="entry name" value="Prenyl_protease-related"/>
</dbReference>
<feature type="transmembrane region" description="Helical" evidence="1">
    <location>
        <begin position="44"/>
        <end position="60"/>
    </location>
</feature>
<dbReference type="NCBIfam" id="TIGR03008">
    <property type="entry name" value="pepcterm_CAAX"/>
    <property type="match status" value="1"/>
</dbReference>
<dbReference type="Pfam" id="PF02517">
    <property type="entry name" value="Rce1-like"/>
    <property type="match status" value="1"/>
</dbReference>
<feature type="transmembrane region" description="Helical" evidence="1">
    <location>
        <begin position="154"/>
        <end position="175"/>
    </location>
</feature>
<organism evidence="3 4">
    <name type="scientific">Desulfovibrio psychrotolerans</name>
    <dbReference type="NCBI Taxonomy" id="415242"/>
    <lineage>
        <taxon>Bacteria</taxon>
        <taxon>Pseudomonadati</taxon>
        <taxon>Thermodesulfobacteriota</taxon>
        <taxon>Desulfovibrionia</taxon>
        <taxon>Desulfovibrionales</taxon>
        <taxon>Desulfovibrionaceae</taxon>
        <taxon>Desulfovibrio</taxon>
    </lineage>
</organism>
<dbReference type="InterPro" id="IPR003675">
    <property type="entry name" value="Rce1/LyrA-like_dom"/>
</dbReference>
<feature type="transmembrane region" description="Helical" evidence="1">
    <location>
        <begin position="120"/>
        <end position="142"/>
    </location>
</feature>
<protein>
    <submittedName>
        <fullName evidence="3">CAAX prenyl protease-related protein</fullName>
    </submittedName>
</protein>
<comment type="caution">
    <text evidence="3">The sequence shown here is derived from an EMBL/GenBank/DDBJ whole genome shotgun (WGS) entry which is preliminary data.</text>
</comment>
<feature type="transmembrane region" description="Helical" evidence="1">
    <location>
        <begin position="206"/>
        <end position="226"/>
    </location>
</feature>
<gene>
    <name evidence="3" type="ORF">DSM19430T_20020</name>
</gene>
<feature type="transmembrane region" description="Helical" evidence="1">
    <location>
        <begin position="80"/>
        <end position="100"/>
    </location>
</feature>
<evidence type="ECO:0000259" key="2">
    <source>
        <dbReference type="Pfam" id="PF02517"/>
    </source>
</evidence>
<feature type="transmembrane region" description="Helical" evidence="1">
    <location>
        <begin position="12"/>
        <end position="32"/>
    </location>
</feature>
<accession>A0A7J0BUH6</accession>
<keyword evidence="1" id="KW-1133">Transmembrane helix</keyword>
<keyword evidence="3" id="KW-0645">Protease</keyword>
<proteinExistence type="predicted"/>
<sequence length="229" mass="25496">MSADHLPVLARTLPFAAYMLFIAFPETVALLGERFALAPQEKQALYPLQIGLPVLLMVLFRKYYTEIAAADLRTMRGTLASLLCGIIVFLLWLPLGWVPFGAAPAEGFRPDLYTHPTERAAMTLLRVTGATLVVPLFEELFWRSFLSRYLISRNFLAVPQGTFTAFSFAATTLLFGLEHTFLVAGIMAGAAYNLLYRFTKSTTQCVLAHAVTNGLLCAHVLATQSWHYW</sequence>
<reference evidence="3 4" key="1">
    <citation type="submission" date="2020-05" db="EMBL/GenBank/DDBJ databases">
        <title>Draft genome sequence of Desulfovibrio psychrotolerans JS1T.</title>
        <authorList>
            <person name="Ueno A."/>
            <person name="Tamazawa S."/>
            <person name="Tamamura S."/>
            <person name="Murakami T."/>
            <person name="Kiyama T."/>
            <person name="Inomata H."/>
            <person name="Amano Y."/>
            <person name="Miyakawa K."/>
            <person name="Tamaki H."/>
            <person name="Naganuma T."/>
            <person name="Kaneko K."/>
        </authorList>
    </citation>
    <scope>NUCLEOTIDE SEQUENCE [LARGE SCALE GENOMIC DNA]</scope>
    <source>
        <strain evidence="3 4">JS1</strain>
    </source>
</reference>
<feature type="domain" description="CAAX prenyl protease 2/Lysostaphin resistance protein A-like" evidence="2">
    <location>
        <begin position="123"/>
        <end position="214"/>
    </location>
</feature>
<evidence type="ECO:0000256" key="1">
    <source>
        <dbReference type="SAM" id="Phobius"/>
    </source>
</evidence>
<dbReference type="GO" id="GO:0080120">
    <property type="term" value="P:CAAX-box protein maturation"/>
    <property type="evidence" value="ECO:0007669"/>
    <property type="project" value="UniProtKB-ARBA"/>
</dbReference>
<feature type="transmembrane region" description="Helical" evidence="1">
    <location>
        <begin position="181"/>
        <end position="199"/>
    </location>
</feature>
<name>A0A7J0BUH6_9BACT</name>
<dbReference type="RefSeq" id="WP_174409930.1">
    <property type="nucleotide sequence ID" value="NZ_BLVP01000008.1"/>
</dbReference>
<evidence type="ECO:0000313" key="4">
    <source>
        <dbReference type="Proteomes" id="UP000503820"/>
    </source>
</evidence>